<reference evidence="1 2" key="1">
    <citation type="submission" date="2020-08" db="EMBL/GenBank/DDBJ databases">
        <title>Sequencing the genomes of 1000 actinobacteria strains.</title>
        <authorList>
            <person name="Klenk H.-P."/>
        </authorList>
    </citation>
    <scope>NUCLEOTIDE SEQUENCE [LARGE SCALE GENOMIC DNA]</scope>
    <source>
        <strain evidence="1 2">DSM 41654</strain>
    </source>
</reference>
<protein>
    <submittedName>
        <fullName evidence="1">Uncharacterized protein</fullName>
    </submittedName>
</protein>
<dbReference type="RefSeq" id="WP_184936867.1">
    <property type="nucleotide sequence ID" value="NZ_JACHJV010000001.1"/>
</dbReference>
<dbReference type="AlphaFoldDB" id="A0A7W7R4G2"/>
<proteinExistence type="predicted"/>
<organism evidence="1 2">
    <name type="scientific">Kitasatospora kifunensis</name>
    <name type="common">Streptomyces kifunensis</name>
    <dbReference type="NCBI Taxonomy" id="58351"/>
    <lineage>
        <taxon>Bacteria</taxon>
        <taxon>Bacillati</taxon>
        <taxon>Actinomycetota</taxon>
        <taxon>Actinomycetes</taxon>
        <taxon>Kitasatosporales</taxon>
        <taxon>Streptomycetaceae</taxon>
        <taxon>Kitasatospora</taxon>
    </lineage>
</organism>
<accession>A0A7W7R4G2</accession>
<comment type="caution">
    <text evidence="1">The sequence shown here is derived from an EMBL/GenBank/DDBJ whole genome shotgun (WGS) entry which is preliminary data.</text>
</comment>
<keyword evidence="2" id="KW-1185">Reference proteome</keyword>
<name>A0A7W7R4G2_KITKI</name>
<sequence>MLEETLTALAAAGGTAVVQAAGTDAWKRLRETVAGLLGRGAAEREHAVLERLDQTVIALESATGNEPVAVQRQEASWQARFEALFDELAEADRQRAADQLRDLLAWLDQQQASQTPQSASITMTATVSGNGTSYQAGRDIRINHG</sequence>
<evidence type="ECO:0000313" key="1">
    <source>
        <dbReference type="EMBL" id="MBB4925013.1"/>
    </source>
</evidence>
<evidence type="ECO:0000313" key="2">
    <source>
        <dbReference type="Proteomes" id="UP000540506"/>
    </source>
</evidence>
<dbReference type="EMBL" id="JACHJV010000001">
    <property type="protein sequence ID" value="MBB4925013.1"/>
    <property type="molecule type" value="Genomic_DNA"/>
</dbReference>
<dbReference type="Proteomes" id="UP000540506">
    <property type="component" value="Unassembled WGS sequence"/>
</dbReference>
<gene>
    <name evidence="1" type="ORF">FHR34_004006</name>
</gene>